<evidence type="ECO:0008006" key="4">
    <source>
        <dbReference type="Google" id="ProtNLM"/>
    </source>
</evidence>
<proteinExistence type="predicted"/>
<dbReference type="RefSeq" id="WP_142613204.1">
    <property type="nucleotide sequence ID" value="NZ_VIJZ01000005.1"/>
</dbReference>
<organism evidence="2 3">
    <name type="scientific">Paenibacillus ottowii</name>
    <dbReference type="NCBI Taxonomy" id="2315729"/>
    <lineage>
        <taxon>Bacteria</taxon>
        <taxon>Bacillati</taxon>
        <taxon>Bacillota</taxon>
        <taxon>Bacilli</taxon>
        <taxon>Bacillales</taxon>
        <taxon>Paenibacillaceae</taxon>
        <taxon>Paenibacillus</taxon>
    </lineage>
</organism>
<gene>
    <name evidence="2" type="ORF">FKV70_13770</name>
</gene>
<feature type="region of interest" description="Disordered" evidence="1">
    <location>
        <begin position="505"/>
        <end position="524"/>
    </location>
</feature>
<evidence type="ECO:0000313" key="3">
    <source>
        <dbReference type="Proteomes" id="UP000319219"/>
    </source>
</evidence>
<evidence type="ECO:0000256" key="1">
    <source>
        <dbReference type="SAM" id="MobiDB-lite"/>
    </source>
</evidence>
<name>A0ABY3B9K3_9BACL</name>
<dbReference type="Proteomes" id="UP000319219">
    <property type="component" value="Unassembled WGS sequence"/>
</dbReference>
<reference evidence="2 3" key="1">
    <citation type="submission" date="2019-07" db="EMBL/GenBank/DDBJ databases">
        <title>Paenibacillus ottowii sp. nov. isolated from a fermentation system processing bovine manure.</title>
        <authorList>
            <person name="Velazquez L.F."/>
            <person name="Rajbanshi S."/>
            <person name="Guan S."/>
            <person name="Hinchee M."/>
            <person name="Welsh A."/>
        </authorList>
    </citation>
    <scope>NUCLEOTIDE SEQUENCE [LARGE SCALE GENOMIC DNA]</scope>
    <source>
        <strain evidence="2 3">MS2379</strain>
    </source>
</reference>
<protein>
    <recommendedName>
        <fullName evidence="4">Gp5/Type VI secretion system Vgr protein OB-fold domain-containing protein</fullName>
    </recommendedName>
</protein>
<dbReference type="Pfam" id="PF05954">
    <property type="entry name" value="Phage_GPD"/>
    <property type="match status" value="1"/>
</dbReference>
<sequence>MSVLSDGIGYESLRFYGPFQPLHIEQLQITCTINDHAFLHISGMLSEEQGAACIGQNMEQEPIVIRQLDEQGQSLRRLFHGIVTRMSVHCVRGVYTFELEAASHSYQMDIKCKRRSYQDIHRTYDNLVTALVRKYQYGDAIDTVSNHAKLETFVLQYDETDWAFLKRLASRFGSVLVPEVTAASPKVFFGMPEGKQHKVERDVFYRVRKTFHELDAEKLGEQRAGSYITYRIESQQYYALGDLITLPIGQGKELVVVRAVTTLADGLLRTRYDLQAEQDIRYARYENDQATGISLIGTVLKVQQDFVQLQLDIDPKQDPAKACWFPVATRYVAEEHSGWYDMPEIGEQVELYLPTHREQDAYVTDSLRQQRHTNGQPNVKVWQHIQGSGVEMSEHELTLSTSGEFSITLHESSGITIDSPGNVQIQGGHVKLGAGQELSLEAGIALYLKGGASSMVLDGETNTKAPVIYQEGTVKAPVFVADLPPVPEPPLMSIKAYEAAQAPSAAKTSSSSQASPPKAKVTSPAKLQQANAMIGIVSKLLGSIPVMGKVAGVVAGALSGPAGSVILRATAAIPVRSKGTPSVGGSKGNGIHPLKHLAGLAIQGLISIHEHEKAKQAYYSKWILGKVFTSARHIAHSGGPLELVQNLLKESNAMVHAYQQVPVDLRQRWRANYDSYMAAEKAKVSYNFDEYDKKFMGTMWVLSKNGVTDQKAAQATLAYNEAIKNGEIKLNHEPENVDIFIEQIKAAREGKNYWTGEEIPKWQANAIIVSSVFSEFQMVGSLYGAKFGRNIKIPSKSIKTPVSIVEEPGVVKSAPFKPIEPPKSGGVPKQSRLEELRAKYGKLSSTELHQRINLRGAVHEELDRVKKTGLSKNELGPALAGVLDKKTGQYYFDINNPKGDLPSKQHKIINERITNMPAKIKEEYIKTAGAGSHAEVKALNRALLKRPDARLSDFMIFVISARKINKKMPIGTPMPRCPHCEYITQGTNFIPEVLKHNHGKQK</sequence>
<dbReference type="Gene3D" id="3.55.50.10">
    <property type="entry name" value="Baseplate protein-like domains"/>
    <property type="match status" value="1"/>
</dbReference>
<accession>A0ABY3B9K3</accession>
<dbReference type="Gene3D" id="2.30.110.50">
    <property type="match status" value="1"/>
</dbReference>
<feature type="compositionally biased region" description="Low complexity" evidence="1">
    <location>
        <begin position="505"/>
        <end position="520"/>
    </location>
</feature>
<dbReference type="Pfam" id="PF14431">
    <property type="entry name" value="YwqJ-deaminase"/>
    <property type="match status" value="1"/>
</dbReference>
<dbReference type="InterPro" id="IPR025968">
    <property type="entry name" value="YwqJ_deaminase"/>
</dbReference>
<comment type="caution">
    <text evidence="2">The sequence shown here is derived from an EMBL/GenBank/DDBJ whole genome shotgun (WGS) entry which is preliminary data.</text>
</comment>
<keyword evidence="3" id="KW-1185">Reference proteome</keyword>
<evidence type="ECO:0000313" key="2">
    <source>
        <dbReference type="EMBL" id="TQR98224.1"/>
    </source>
</evidence>
<dbReference type="EMBL" id="VIJZ01000005">
    <property type="protein sequence ID" value="TQR98224.1"/>
    <property type="molecule type" value="Genomic_DNA"/>
</dbReference>
<dbReference type="SUPFAM" id="SSF69279">
    <property type="entry name" value="Phage tail proteins"/>
    <property type="match status" value="1"/>
</dbReference>